<keyword evidence="2" id="KW-1185">Reference proteome</keyword>
<organism evidence="1 2">
    <name type="scientific">Sphaerotilus mobilis</name>
    <dbReference type="NCBI Taxonomy" id="47994"/>
    <lineage>
        <taxon>Bacteria</taxon>
        <taxon>Pseudomonadati</taxon>
        <taxon>Pseudomonadota</taxon>
        <taxon>Betaproteobacteria</taxon>
        <taxon>Burkholderiales</taxon>
        <taxon>Sphaerotilaceae</taxon>
        <taxon>Sphaerotilus</taxon>
    </lineage>
</organism>
<reference evidence="1 2" key="1">
    <citation type="submission" date="2019-02" db="EMBL/GenBank/DDBJ databases">
        <title>Genomic Encyclopedia of Type Strains, Phase IV (KMG-IV): sequencing the most valuable type-strain genomes for metagenomic binning, comparative biology and taxonomic classification.</title>
        <authorList>
            <person name="Goeker M."/>
        </authorList>
    </citation>
    <scope>NUCLEOTIDE SEQUENCE [LARGE SCALE GENOMIC DNA]</scope>
    <source>
        <strain evidence="1 2">DSM 10617</strain>
    </source>
</reference>
<gene>
    <name evidence="1" type="ORF">EV685_2712</name>
</gene>
<evidence type="ECO:0000313" key="2">
    <source>
        <dbReference type="Proteomes" id="UP000293433"/>
    </source>
</evidence>
<dbReference type="OrthoDB" id="6894792at2"/>
<sequence>MKVLIPSSLLSYTRQMWVDAEGATLDALLRDLDRQYPGLRFRMVDEQDRLRPHMRVFIEAKPVHDLSRALDPAVPVHIVQALSGG</sequence>
<dbReference type="AlphaFoldDB" id="A0A4Q7LI93"/>
<protein>
    <submittedName>
        <fullName evidence="1">Molybdopterin synthase subunit MoaD</fullName>
    </submittedName>
</protein>
<dbReference type="EMBL" id="SGWV01000010">
    <property type="protein sequence ID" value="RZS53089.1"/>
    <property type="molecule type" value="Genomic_DNA"/>
</dbReference>
<proteinExistence type="predicted"/>
<comment type="caution">
    <text evidence="1">The sequence shown here is derived from an EMBL/GenBank/DDBJ whole genome shotgun (WGS) entry which is preliminary data.</text>
</comment>
<dbReference type="Proteomes" id="UP000293433">
    <property type="component" value="Unassembled WGS sequence"/>
</dbReference>
<evidence type="ECO:0000313" key="1">
    <source>
        <dbReference type="EMBL" id="RZS53089.1"/>
    </source>
</evidence>
<dbReference type="InterPro" id="IPR003749">
    <property type="entry name" value="ThiS/MoaD-like"/>
</dbReference>
<dbReference type="SUPFAM" id="SSF54285">
    <property type="entry name" value="MoaD/ThiS"/>
    <property type="match status" value="1"/>
</dbReference>
<dbReference type="Pfam" id="PF02597">
    <property type="entry name" value="ThiS"/>
    <property type="match status" value="1"/>
</dbReference>
<dbReference type="RefSeq" id="WP_130482558.1">
    <property type="nucleotide sequence ID" value="NZ_SGWV01000010.1"/>
</dbReference>
<dbReference type="InterPro" id="IPR016155">
    <property type="entry name" value="Mopterin_synth/thiamin_S_b"/>
</dbReference>
<dbReference type="InterPro" id="IPR012675">
    <property type="entry name" value="Beta-grasp_dom_sf"/>
</dbReference>
<accession>A0A4Q7LI93</accession>
<dbReference type="Gene3D" id="3.10.20.30">
    <property type="match status" value="1"/>
</dbReference>
<name>A0A4Q7LI93_9BURK</name>